<dbReference type="Proteomes" id="UP001222027">
    <property type="component" value="Unassembled WGS sequence"/>
</dbReference>
<evidence type="ECO:0000313" key="10">
    <source>
        <dbReference type="EMBL" id="KAJ8476299.1"/>
    </source>
</evidence>
<comment type="subcellular location">
    <subcellularLocation>
        <location evidence="1">Endosome membrane</location>
        <topology evidence="1">Multi-pass membrane protein</topology>
    </subcellularLocation>
    <subcellularLocation>
        <location evidence="2">Golgi apparatus membrane</location>
        <topology evidence="2">Multi-pass membrane protein</topology>
    </subcellularLocation>
</comment>
<dbReference type="GO" id="GO:0010008">
    <property type="term" value="C:endosome membrane"/>
    <property type="evidence" value="ECO:0007669"/>
    <property type="project" value="UniProtKB-SubCell"/>
</dbReference>
<proteinExistence type="inferred from homology"/>
<keyword evidence="11" id="KW-1185">Reference proteome</keyword>
<name>A0AAV8Q969_ENSVE</name>
<evidence type="ECO:0000256" key="4">
    <source>
        <dbReference type="ARBA" id="ARBA00022692"/>
    </source>
</evidence>
<feature type="transmembrane region" description="Helical" evidence="9">
    <location>
        <begin position="358"/>
        <end position="382"/>
    </location>
</feature>
<evidence type="ECO:0000256" key="6">
    <source>
        <dbReference type="ARBA" id="ARBA00022753"/>
    </source>
</evidence>
<evidence type="ECO:0000313" key="11">
    <source>
        <dbReference type="Proteomes" id="UP001222027"/>
    </source>
</evidence>
<keyword evidence="6" id="KW-0967">Endosome</keyword>
<dbReference type="GO" id="GO:0000139">
    <property type="term" value="C:Golgi membrane"/>
    <property type="evidence" value="ECO:0007669"/>
    <property type="project" value="UniProtKB-SubCell"/>
</dbReference>
<evidence type="ECO:0000256" key="1">
    <source>
        <dbReference type="ARBA" id="ARBA00004337"/>
    </source>
</evidence>
<evidence type="ECO:0000256" key="3">
    <source>
        <dbReference type="ARBA" id="ARBA00005227"/>
    </source>
</evidence>
<dbReference type="PANTHER" id="PTHR10766:SF169">
    <property type="entry name" value="TRANSMEMBRANE 9 SUPERFAMILY MEMBER"/>
    <property type="match status" value="1"/>
</dbReference>
<dbReference type="SUPFAM" id="SSF103473">
    <property type="entry name" value="MFS general substrate transporter"/>
    <property type="match status" value="1"/>
</dbReference>
<protein>
    <recommendedName>
        <fullName evidence="9">Transmembrane 9 superfamily member</fullName>
    </recommendedName>
</protein>
<evidence type="ECO:0000256" key="5">
    <source>
        <dbReference type="ARBA" id="ARBA00022729"/>
    </source>
</evidence>
<evidence type="ECO:0000256" key="7">
    <source>
        <dbReference type="ARBA" id="ARBA00022989"/>
    </source>
</evidence>
<evidence type="ECO:0000256" key="9">
    <source>
        <dbReference type="RuleBase" id="RU363079"/>
    </source>
</evidence>
<comment type="caution">
    <text evidence="10">The sequence shown here is derived from an EMBL/GenBank/DDBJ whole genome shotgun (WGS) entry which is preliminary data.</text>
</comment>
<feature type="signal peptide" evidence="9">
    <location>
        <begin position="1"/>
        <end position="22"/>
    </location>
</feature>
<reference evidence="10 11" key="1">
    <citation type="submission" date="2022-12" db="EMBL/GenBank/DDBJ databases">
        <title>Chromosome-scale assembly of the Ensete ventricosum genome.</title>
        <authorList>
            <person name="Dussert Y."/>
            <person name="Stocks J."/>
            <person name="Wendawek A."/>
            <person name="Woldeyes F."/>
            <person name="Nichols R.A."/>
            <person name="Borrell J.S."/>
        </authorList>
    </citation>
    <scope>NUCLEOTIDE SEQUENCE [LARGE SCALE GENOMIC DNA]</scope>
    <source>
        <strain evidence="11">cv. Maze</strain>
        <tissue evidence="10">Seeds</tissue>
    </source>
</reference>
<keyword evidence="8 9" id="KW-0472">Membrane</keyword>
<keyword evidence="7 9" id="KW-1133">Transmembrane helix</keyword>
<feature type="transmembrane region" description="Helical" evidence="9">
    <location>
        <begin position="287"/>
        <end position="315"/>
    </location>
</feature>
<feature type="transmembrane region" description="Helical" evidence="9">
    <location>
        <begin position="222"/>
        <end position="245"/>
    </location>
</feature>
<feature type="transmembrane region" description="Helical" evidence="9">
    <location>
        <begin position="512"/>
        <end position="536"/>
    </location>
</feature>
<comment type="similarity">
    <text evidence="3 9">Belongs to the nonaspanin (TM9SF) (TC 9.A.2) family.</text>
</comment>
<dbReference type="GO" id="GO:0072657">
    <property type="term" value="P:protein localization to membrane"/>
    <property type="evidence" value="ECO:0007669"/>
    <property type="project" value="TreeGrafter"/>
</dbReference>
<feature type="transmembrane region" description="Helical" evidence="9">
    <location>
        <begin position="321"/>
        <end position="346"/>
    </location>
</feature>
<evidence type="ECO:0000256" key="2">
    <source>
        <dbReference type="ARBA" id="ARBA00004653"/>
    </source>
</evidence>
<gene>
    <name evidence="10" type="ORF">OPV22_020026</name>
</gene>
<feature type="transmembrane region" description="Helical" evidence="9">
    <location>
        <begin position="448"/>
        <end position="471"/>
    </location>
</feature>
<feature type="transmembrane region" description="Helical" evidence="9">
    <location>
        <begin position="388"/>
        <end position="410"/>
    </location>
</feature>
<accession>A0AAV8Q969</accession>
<evidence type="ECO:0000256" key="8">
    <source>
        <dbReference type="ARBA" id="ARBA00023136"/>
    </source>
</evidence>
<feature type="transmembrane region" description="Helical" evidence="9">
    <location>
        <begin position="477"/>
        <end position="500"/>
    </location>
</feature>
<organism evidence="10 11">
    <name type="scientific">Ensete ventricosum</name>
    <name type="common">Abyssinian banana</name>
    <name type="synonym">Musa ensete</name>
    <dbReference type="NCBI Taxonomy" id="4639"/>
    <lineage>
        <taxon>Eukaryota</taxon>
        <taxon>Viridiplantae</taxon>
        <taxon>Streptophyta</taxon>
        <taxon>Embryophyta</taxon>
        <taxon>Tracheophyta</taxon>
        <taxon>Spermatophyta</taxon>
        <taxon>Magnoliopsida</taxon>
        <taxon>Liliopsida</taxon>
        <taxon>Zingiberales</taxon>
        <taxon>Musaceae</taxon>
        <taxon>Ensete</taxon>
    </lineage>
</organism>
<dbReference type="EMBL" id="JAQQAF010000006">
    <property type="protein sequence ID" value="KAJ8476299.1"/>
    <property type="molecule type" value="Genomic_DNA"/>
</dbReference>
<dbReference type="AlphaFoldDB" id="A0AAV8Q969"/>
<dbReference type="Pfam" id="PF02990">
    <property type="entry name" value="EMP70"/>
    <property type="match status" value="1"/>
</dbReference>
<keyword evidence="4 9" id="KW-0812">Transmembrane</keyword>
<sequence>MDLVRVAALLLCFGVTGVVSNASDHRYKQGDPVPLYANKVGPFHNPSETYRFFDLPFCIPDHVTEKKEALGEVLNGDRLVGAPYKLDFLVDYESELLCKKKLTKGDVAKFRDAVTKDYYFQMYYDDLPIWGFIGKVDKEGKDVSEYKYYLYRHIHFDILYNNDRVVEITVHTDPNSLADLTEDKDIEAEFLYSVKWKETTMPFEKRMEKYSQSSSLPHHLEIHWFSIINSCVTVLLLTGFLATILMRVLKNDFIKYADDEESAEDQEETGWKYIHGDVFRFPKNKSLLAASLGSGTQLFALTVFIFVLALVGVFYPYNRGALFTALVVIYALTSGIAGYTATSFYFQLEGTNWVRNLLLTGCLFCGPLLLTFCFLNTVAVVYSATAALPFGTIVVIVLIWTLVTSPLLVLGGIAGKNNKAEFQAPCRTTKFPREIPLLPWYRRTIPQMAMAGFLPFSAIYIELYYIFASVWGHRIYIIYGILFVVFIILLIVTAFVTVALTYFQLATEDHEWWWRSFLCGGSTGLFVYGYCLYYYFVRSDMSGLLAADQFEIGPERKYHATLVCNREGAAVQDQVESHACILRNREFKVCKGDMDESR</sequence>
<feature type="chain" id="PRO_5043095564" description="Transmembrane 9 superfamily member" evidence="9">
    <location>
        <begin position="23"/>
        <end position="598"/>
    </location>
</feature>
<dbReference type="InterPro" id="IPR036259">
    <property type="entry name" value="MFS_trans_sf"/>
</dbReference>
<keyword evidence="5 9" id="KW-0732">Signal</keyword>
<dbReference type="InterPro" id="IPR004240">
    <property type="entry name" value="EMP70"/>
</dbReference>
<dbReference type="PANTHER" id="PTHR10766">
    <property type="entry name" value="TRANSMEMBRANE 9 SUPERFAMILY PROTEIN"/>
    <property type="match status" value="1"/>
</dbReference>